<protein>
    <submittedName>
        <fullName evidence="1">Uncharacterized protein</fullName>
    </submittedName>
</protein>
<reference evidence="1" key="1">
    <citation type="submission" date="2020-02" db="EMBL/GenBank/DDBJ databases">
        <authorList>
            <person name="Meier V. D."/>
        </authorList>
    </citation>
    <scope>NUCLEOTIDE SEQUENCE</scope>
    <source>
        <strain evidence="1">AVDCRST_MAG86</strain>
    </source>
</reference>
<organism evidence="1">
    <name type="scientific">uncultured Truepera sp</name>
    <dbReference type="NCBI Taxonomy" id="543023"/>
    <lineage>
        <taxon>Bacteria</taxon>
        <taxon>Thermotogati</taxon>
        <taxon>Deinococcota</taxon>
        <taxon>Deinococci</taxon>
        <taxon>Trueperales</taxon>
        <taxon>Trueperaceae</taxon>
        <taxon>Truepera</taxon>
        <taxon>environmental samples</taxon>
    </lineage>
</organism>
<evidence type="ECO:0000313" key="1">
    <source>
        <dbReference type="EMBL" id="CAA9560002.1"/>
    </source>
</evidence>
<proteinExistence type="predicted"/>
<accession>A0A6J4UU83</accession>
<name>A0A6J4UU83_9DEIN</name>
<gene>
    <name evidence="1" type="ORF">AVDCRST_MAG86-706</name>
</gene>
<sequence>MNEENLKSYLNDHLAGSTAAVELAQHAQDSNPDTPLGAYLYTFLEEVEEDRGVVKDLLERLGGGTNPVKTAVGWFAEKAARLKLNHPLQSYTAFVRMEELEGLLLGVRGKLALWHALEYTVASDPHFDGFDFIGLAKRAEGQLSEIERHRLEAAREAFLPDAPPA</sequence>
<dbReference type="EMBL" id="CADCWP010000035">
    <property type="protein sequence ID" value="CAA9560002.1"/>
    <property type="molecule type" value="Genomic_DNA"/>
</dbReference>
<dbReference type="AlphaFoldDB" id="A0A6J4UU83"/>